<sequence length="381" mass="37928">MAAAALVLALGVPATGAHADPTADPGTPTSGALAARADALRTRVEALRVQQSIATEAYDTAVEDVRDAAAREVRARSVLDSAEGASTRAGAEATRRVRSLYMAGPGLAVSLPVGLGLLAGGDLDGASTAARDAALAAAVVGDDTATVDRAAGAREAARAAEEHLREVRAAQVAAQAAAAQAQQRVARALDAEQRLLADADAALARAVAAEEERARRAALAAAAERAAAAGVADAATPAATTAGVTSGATDEITDGATDGATATARAAIAAASTRQGAAYVWGATGPATFDCSGLTQWAYAQAGTAIPRTSRQQYAALPKVPLDRLQPGDLVFYASGADPSTIHHVALYLGGGKVLHAPHSGDVVRVAGVAMPGLYGAVRPS</sequence>
<dbReference type="SUPFAM" id="SSF54001">
    <property type="entry name" value="Cysteine proteinases"/>
    <property type="match status" value="1"/>
</dbReference>
<evidence type="ECO:0000313" key="7">
    <source>
        <dbReference type="EMBL" id="NYD22781.1"/>
    </source>
</evidence>
<feature type="domain" description="NlpC/P60" evidence="6">
    <location>
        <begin position="261"/>
        <end position="381"/>
    </location>
</feature>
<feature type="signal peptide" evidence="5">
    <location>
        <begin position="1"/>
        <end position="19"/>
    </location>
</feature>
<dbReference type="Gene3D" id="3.90.1720.10">
    <property type="entry name" value="endopeptidase domain like (from Nostoc punctiforme)"/>
    <property type="match status" value="1"/>
</dbReference>
<comment type="caution">
    <text evidence="7">The sequence shown here is derived from an EMBL/GenBank/DDBJ whole genome shotgun (WGS) entry which is preliminary data.</text>
</comment>
<dbReference type="EMBL" id="JACCBB010000001">
    <property type="protein sequence ID" value="NYD22781.1"/>
    <property type="molecule type" value="Genomic_DNA"/>
</dbReference>
<dbReference type="InterPro" id="IPR051794">
    <property type="entry name" value="PG_Endopeptidase_C40"/>
</dbReference>
<name>A0A7Y9DLF1_9ACTN</name>
<dbReference type="RefSeq" id="WP_179752006.1">
    <property type="nucleotide sequence ID" value="NZ_JACCBB010000001.1"/>
</dbReference>
<evidence type="ECO:0000256" key="4">
    <source>
        <dbReference type="ARBA" id="ARBA00022807"/>
    </source>
</evidence>
<dbReference type="Pfam" id="PF00877">
    <property type="entry name" value="NLPC_P60"/>
    <property type="match status" value="1"/>
</dbReference>
<feature type="chain" id="PRO_5031576522" evidence="5">
    <location>
        <begin position="20"/>
        <end position="381"/>
    </location>
</feature>
<evidence type="ECO:0000256" key="5">
    <source>
        <dbReference type="SAM" id="SignalP"/>
    </source>
</evidence>
<dbReference type="PANTHER" id="PTHR47359:SF3">
    <property type="entry name" value="NLP_P60 DOMAIN-CONTAINING PROTEIN-RELATED"/>
    <property type="match status" value="1"/>
</dbReference>
<dbReference type="InterPro" id="IPR000064">
    <property type="entry name" value="NLP_P60_dom"/>
</dbReference>
<comment type="similarity">
    <text evidence="1">Belongs to the peptidase C40 family.</text>
</comment>
<evidence type="ECO:0000256" key="3">
    <source>
        <dbReference type="ARBA" id="ARBA00022801"/>
    </source>
</evidence>
<keyword evidence="5" id="KW-0732">Signal</keyword>
<evidence type="ECO:0000313" key="8">
    <source>
        <dbReference type="Proteomes" id="UP000521922"/>
    </source>
</evidence>
<dbReference type="AlphaFoldDB" id="A0A7Y9DLF1"/>
<reference evidence="7 8" key="1">
    <citation type="submission" date="2020-07" db="EMBL/GenBank/DDBJ databases">
        <title>Sequencing the genomes of 1000 actinobacteria strains.</title>
        <authorList>
            <person name="Klenk H.-P."/>
        </authorList>
    </citation>
    <scope>NUCLEOTIDE SEQUENCE [LARGE SCALE GENOMIC DNA]</scope>
    <source>
        <strain evidence="7 8">DSM 7487</strain>
    </source>
</reference>
<evidence type="ECO:0000256" key="2">
    <source>
        <dbReference type="ARBA" id="ARBA00022670"/>
    </source>
</evidence>
<proteinExistence type="inferred from homology"/>
<organism evidence="7 8">
    <name type="scientific">Kineococcus aurantiacus</name>
    <dbReference type="NCBI Taxonomy" id="37633"/>
    <lineage>
        <taxon>Bacteria</taxon>
        <taxon>Bacillati</taxon>
        <taxon>Actinomycetota</taxon>
        <taxon>Actinomycetes</taxon>
        <taxon>Kineosporiales</taxon>
        <taxon>Kineosporiaceae</taxon>
        <taxon>Kineococcus</taxon>
    </lineage>
</organism>
<dbReference type="GO" id="GO:0008234">
    <property type="term" value="F:cysteine-type peptidase activity"/>
    <property type="evidence" value="ECO:0007669"/>
    <property type="project" value="UniProtKB-KW"/>
</dbReference>
<keyword evidence="3 7" id="KW-0378">Hydrolase</keyword>
<accession>A0A7Y9DLF1</accession>
<keyword evidence="8" id="KW-1185">Reference proteome</keyword>
<dbReference type="InterPro" id="IPR038765">
    <property type="entry name" value="Papain-like_cys_pep_sf"/>
</dbReference>
<dbReference type="PROSITE" id="PS51935">
    <property type="entry name" value="NLPC_P60"/>
    <property type="match status" value="1"/>
</dbReference>
<keyword evidence="2" id="KW-0645">Protease</keyword>
<evidence type="ECO:0000256" key="1">
    <source>
        <dbReference type="ARBA" id="ARBA00007074"/>
    </source>
</evidence>
<keyword evidence="4" id="KW-0788">Thiol protease</keyword>
<dbReference type="GO" id="GO:0006508">
    <property type="term" value="P:proteolysis"/>
    <property type="evidence" value="ECO:0007669"/>
    <property type="project" value="UniProtKB-KW"/>
</dbReference>
<gene>
    <name evidence="7" type="ORF">BJ968_002321</name>
</gene>
<evidence type="ECO:0000259" key="6">
    <source>
        <dbReference type="PROSITE" id="PS51935"/>
    </source>
</evidence>
<dbReference type="PANTHER" id="PTHR47359">
    <property type="entry name" value="PEPTIDOGLYCAN DL-ENDOPEPTIDASE CWLO"/>
    <property type="match status" value="1"/>
</dbReference>
<protein>
    <submittedName>
        <fullName evidence="7">Cell wall-associated NlpC family hydrolase</fullName>
    </submittedName>
</protein>
<dbReference type="Proteomes" id="UP000521922">
    <property type="component" value="Unassembled WGS sequence"/>
</dbReference>